<dbReference type="EMBL" id="CP000513">
    <property type="protein sequence ID" value="ABQ14128.1"/>
    <property type="molecule type" value="Genomic_DNA"/>
</dbReference>
<name>A5EUZ9_DICNV</name>
<dbReference type="STRING" id="246195.DNO_0741"/>
<dbReference type="KEGG" id="dno:DNO_0741"/>
<evidence type="ECO:0000313" key="2">
    <source>
        <dbReference type="Proteomes" id="UP000000248"/>
    </source>
</evidence>
<keyword evidence="2" id="KW-1185">Reference proteome</keyword>
<dbReference type="Proteomes" id="UP000000248">
    <property type="component" value="Chromosome"/>
</dbReference>
<dbReference type="HOGENOM" id="CLU_2286999_0_0_6"/>
<reference evidence="1 2" key="1">
    <citation type="journal article" date="2007" name="Nat. Biotechnol.">
        <title>Genome sequence and identification of candidate vaccine antigens from the animal pathogen Dichelobacter nodosus.</title>
        <authorList>
            <person name="Myers G.S."/>
            <person name="Parker D."/>
            <person name="Al-Hasani K."/>
            <person name="Kennan R.M."/>
            <person name="Seemann T."/>
            <person name="Ren Q."/>
            <person name="Badger J.H."/>
            <person name="Selengut J.D."/>
            <person name="Deboy R.T."/>
            <person name="Tettelin H."/>
            <person name="Boyce J.D."/>
            <person name="McCarl V.P."/>
            <person name="Han X."/>
            <person name="Nelson W.C."/>
            <person name="Madupu R."/>
            <person name="Mohamoud Y."/>
            <person name="Holley T."/>
            <person name="Fedorova N."/>
            <person name="Khouri H."/>
            <person name="Bottomley S.P."/>
            <person name="Whittington R.J."/>
            <person name="Adler B."/>
            <person name="Songer J.G."/>
            <person name="Rood J.I."/>
            <person name="Paulsen I.T."/>
        </authorList>
    </citation>
    <scope>NUCLEOTIDE SEQUENCE [LARGE SCALE GENOMIC DNA]</scope>
    <source>
        <strain evidence="1 2">VCS1703A</strain>
    </source>
</reference>
<proteinExistence type="predicted"/>
<dbReference type="AlphaFoldDB" id="A5EUZ9"/>
<protein>
    <submittedName>
        <fullName evidence="1">Uncharacterized protein</fullName>
    </submittedName>
</protein>
<sequence>MKQRKPYIVTVNAARASNKRFNQASVIILKKISLSLLVFCLGCQPDIYRYRAPCPVPPTLPKIRAAELRLLSDETYHNLVERELRLKEYIELLKVNCGNEL</sequence>
<organism evidence="1 2">
    <name type="scientific">Dichelobacter nodosus (strain VCS1703A)</name>
    <dbReference type="NCBI Taxonomy" id="246195"/>
    <lineage>
        <taxon>Bacteria</taxon>
        <taxon>Pseudomonadati</taxon>
        <taxon>Pseudomonadota</taxon>
        <taxon>Gammaproteobacteria</taxon>
        <taxon>Cardiobacteriales</taxon>
        <taxon>Cardiobacteriaceae</taxon>
        <taxon>Dichelobacter</taxon>
    </lineage>
</organism>
<gene>
    <name evidence="1" type="ordered locus">DNO_0741</name>
</gene>
<evidence type="ECO:0000313" key="1">
    <source>
        <dbReference type="EMBL" id="ABQ14128.1"/>
    </source>
</evidence>
<accession>A5EUZ9</accession>